<accession>A0ABT3P0F6</accession>
<dbReference type="SUPFAM" id="SSF102215">
    <property type="entry name" value="Creatininase"/>
    <property type="match status" value="1"/>
</dbReference>
<evidence type="ECO:0000256" key="2">
    <source>
        <dbReference type="ARBA" id="ARBA00022723"/>
    </source>
</evidence>
<keyword evidence="3" id="KW-0378">Hydrolase</keyword>
<dbReference type="Gene3D" id="3.40.50.10310">
    <property type="entry name" value="Creatininase"/>
    <property type="match status" value="1"/>
</dbReference>
<gene>
    <name evidence="6" type="ORF">OF850_20025</name>
</gene>
<dbReference type="EMBL" id="JAPFQI010000023">
    <property type="protein sequence ID" value="MCW8087895.1"/>
    <property type="molecule type" value="Genomic_DNA"/>
</dbReference>
<protein>
    <submittedName>
        <fullName evidence="6">Creatininase family protein</fullName>
    </submittedName>
</protein>
<dbReference type="RefSeq" id="WP_301592102.1">
    <property type="nucleotide sequence ID" value="NZ_JAPFQI010000023.1"/>
</dbReference>
<proteinExistence type="inferred from homology"/>
<evidence type="ECO:0000256" key="4">
    <source>
        <dbReference type="ARBA" id="ARBA00022833"/>
    </source>
</evidence>
<evidence type="ECO:0000256" key="1">
    <source>
        <dbReference type="ARBA" id="ARBA00001947"/>
    </source>
</evidence>
<evidence type="ECO:0000256" key="3">
    <source>
        <dbReference type="ARBA" id="ARBA00022801"/>
    </source>
</evidence>
<reference evidence="6 7" key="1">
    <citation type="submission" date="2022-10" db="EMBL/GenBank/DDBJ databases">
        <title>Roseococcus glaciei nov., sp. nov., isolated from glacier.</title>
        <authorList>
            <person name="Liu Q."/>
            <person name="Xin Y.-H."/>
        </authorList>
    </citation>
    <scope>NUCLEOTIDE SEQUENCE [LARGE SCALE GENOMIC DNA]</scope>
    <source>
        <strain evidence="6 7">MDT2-1-1</strain>
    </source>
</reference>
<dbReference type="InterPro" id="IPR003785">
    <property type="entry name" value="Creatininase/forma_Hydrolase"/>
</dbReference>
<evidence type="ECO:0000313" key="7">
    <source>
        <dbReference type="Proteomes" id="UP001526430"/>
    </source>
</evidence>
<comment type="similarity">
    <text evidence="5">Belongs to the creatininase superfamily.</text>
</comment>
<sequence length="255" mass="25235">MPENRIAALPAPEVAARVASGHAVILALGSTETHGPALPMGDYLLAEAVACRIAAEAGEALVAPPLPFGGADFFRGVPGGAALSPATLAAVVTEVLEALREGGATRLLVVNGHGGNIGAIEAAQRRLRAAGMLVPAFHIWRNAATWHAEEGGSPAALGHGGDPVASVALHLFPGLCDPSRLGPGAAPGAAFGLPATGFGTVRAGGAEFALPLEIGEIAPGGAQAADARGASAELGARLVARMARAGAAMLEAMRE</sequence>
<dbReference type="InterPro" id="IPR024087">
    <property type="entry name" value="Creatininase-like_sf"/>
</dbReference>
<comment type="caution">
    <text evidence="6">The sequence shown here is derived from an EMBL/GenBank/DDBJ whole genome shotgun (WGS) entry which is preliminary data.</text>
</comment>
<dbReference type="Proteomes" id="UP001526430">
    <property type="component" value="Unassembled WGS sequence"/>
</dbReference>
<dbReference type="PANTHER" id="PTHR35005:SF1">
    <property type="entry name" value="2-AMINO-5-FORMYLAMINO-6-RIBOSYLAMINOPYRIMIDIN-4(3H)-ONE 5'-MONOPHOSPHATE DEFORMYLASE"/>
    <property type="match status" value="1"/>
</dbReference>
<evidence type="ECO:0000256" key="5">
    <source>
        <dbReference type="ARBA" id="ARBA00024029"/>
    </source>
</evidence>
<comment type="cofactor">
    <cofactor evidence="1">
        <name>Zn(2+)</name>
        <dbReference type="ChEBI" id="CHEBI:29105"/>
    </cofactor>
</comment>
<dbReference type="Pfam" id="PF02633">
    <property type="entry name" value="Creatininase"/>
    <property type="match status" value="1"/>
</dbReference>
<keyword evidence="4" id="KW-0862">Zinc</keyword>
<organism evidence="6 7">
    <name type="scientific">Sabulicella glaciei</name>
    <dbReference type="NCBI Taxonomy" id="2984948"/>
    <lineage>
        <taxon>Bacteria</taxon>
        <taxon>Pseudomonadati</taxon>
        <taxon>Pseudomonadota</taxon>
        <taxon>Alphaproteobacteria</taxon>
        <taxon>Acetobacterales</taxon>
        <taxon>Acetobacteraceae</taxon>
        <taxon>Sabulicella</taxon>
    </lineage>
</organism>
<evidence type="ECO:0000313" key="6">
    <source>
        <dbReference type="EMBL" id="MCW8087895.1"/>
    </source>
</evidence>
<dbReference type="PANTHER" id="PTHR35005">
    <property type="entry name" value="3-DEHYDRO-SCYLLO-INOSOSE HYDROLASE"/>
    <property type="match status" value="1"/>
</dbReference>
<keyword evidence="2" id="KW-0479">Metal-binding</keyword>
<name>A0ABT3P0F6_9PROT</name>
<keyword evidence="7" id="KW-1185">Reference proteome</keyword>